<gene>
    <name evidence="1" type="ORF">LIER_20329</name>
</gene>
<organism evidence="1 2">
    <name type="scientific">Lithospermum erythrorhizon</name>
    <name type="common">Purple gromwell</name>
    <name type="synonym">Lithospermum officinale var. erythrorhizon</name>
    <dbReference type="NCBI Taxonomy" id="34254"/>
    <lineage>
        <taxon>Eukaryota</taxon>
        <taxon>Viridiplantae</taxon>
        <taxon>Streptophyta</taxon>
        <taxon>Embryophyta</taxon>
        <taxon>Tracheophyta</taxon>
        <taxon>Spermatophyta</taxon>
        <taxon>Magnoliopsida</taxon>
        <taxon>eudicotyledons</taxon>
        <taxon>Gunneridae</taxon>
        <taxon>Pentapetalae</taxon>
        <taxon>asterids</taxon>
        <taxon>lamiids</taxon>
        <taxon>Boraginales</taxon>
        <taxon>Boraginaceae</taxon>
        <taxon>Boraginoideae</taxon>
        <taxon>Lithospermeae</taxon>
        <taxon>Lithospermum</taxon>
    </lineage>
</organism>
<proteinExistence type="predicted"/>
<dbReference type="AlphaFoldDB" id="A0AAV3QL57"/>
<comment type="caution">
    <text evidence="1">The sequence shown here is derived from an EMBL/GenBank/DDBJ whole genome shotgun (WGS) entry which is preliminary data.</text>
</comment>
<accession>A0AAV3QL57</accession>
<dbReference type="Proteomes" id="UP001454036">
    <property type="component" value="Unassembled WGS sequence"/>
</dbReference>
<sequence>MIPSSMIELRELLDRRFRVLIDQGDVFCVAVMLQRNVLSDIQPFIHSIVLRGTFRSNDLWMANSRVFCCAKCYTYSSA</sequence>
<reference evidence="1 2" key="1">
    <citation type="submission" date="2024-01" db="EMBL/GenBank/DDBJ databases">
        <title>The complete chloroplast genome sequence of Lithospermum erythrorhizon: insights into the phylogenetic relationship among Boraginaceae species and the maternal lineages of purple gromwells.</title>
        <authorList>
            <person name="Okada T."/>
            <person name="Watanabe K."/>
        </authorList>
    </citation>
    <scope>NUCLEOTIDE SEQUENCE [LARGE SCALE GENOMIC DNA]</scope>
</reference>
<name>A0AAV3QL57_LITER</name>
<dbReference type="EMBL" id="BAABME010005152">
    <property type="protein sequence ID" value="GAA0164774.1"/>
    <property type="molecule type" value="Genomic_DNA"/>
</dbReference>
<evidence type="ECO:0000313" key="2">
    <source>
        <dbReference type="Proteomes" id="UP001454036"/>
    </source>
</evidence>
<keyword evidence="2" id="KW-1185">Reference proteome</keyword>
<protein>
    <submittedName>
        <fullName evidence="1">Uncharacterized protein</fullName>
    </submittedName>
</protein>
<evidence type="ECO:0000313" key="1">
    <source>
        <dbReference type="EMBL" id="GAA0164774.1"/>
    </source>
</evidence>